<evidence type="ECO:0000313" key="6">
    <source>
        <dbReference type="Proteomes" id="UP000231990"/>
    </source>
</evidence>
<dbReference type="RefSeq" id="WP_100712750.1">
    <property type="nucleotide sequence ID" value="NZ_NPDY01000002.1"/>
</dbReference>
<gene>
    <name evidence="3" type="ORF">CH360_04290</name>
    <name evidence="4" type="ORF">CH373_07430</name>
</gene>
<protein>
    <recommendedName>
        <fullName evidence="2">DUF5683 domain-containing protein</fullName>
    </recommendedName>
</protein>
<dbReference type="Proteomes" id="UP000231990">
    <property type="component" value="Unassembled WGS sequence"/>
</dbReference>
<dbReference type="Proteomes" id="UP000231962">
    <property type="component" value="Unassembled WGS sequence"/>
</dbReference>
<evidence type="ECO:0000313" key="5">
    <source>
        <dbReference type="Proteomes" id="UP000231962"/>
    </source>
</evidence>
<evidence type="ECO:0000259" key="2">
    <source>
        <dbReference type="Pfam" id="PF18935"/>
    </source>
</evidence>
<feature type="domain" description="DUF5683" evidence="2">
    <location>
        <begin position="130"/>
        <end position="263"/>
    </location>
</feature>
<evidence type="ECO:0000256" key="1">
    <source>
        <dbReference type="SAM" id="MobiDB-lite"/>
    </source>
</evidence>
<keyword evidence="5" id="KW-1185">Reference proteome</keyword>
<accession>A0A2M9ZPU8</accession>
<dbReference type="AlphaFoldDB" id="A0A2M9ZPU8"/>
<organism evidence="4 6">
    <name type="scientific">Leptospira perolatii</name>
    <dbReference type="NCBI Taxonomy" id="2023191"/>
    <lineage>
        <taxon>Bacteria</taxon>
        <taxon>Pseudomonadati</taxon>
        <taxon>Spirochaetota</taxon>
        <taxon>Spirochaetia</taxon>
        <taxon>Leptospirales</taxon>
        <taxon>Leptospiraceae</taxon>
        <taxon>Leptospira</taxon>
    </lineage>
</organism>
<dbReference type="EMBL" id="NPDY01000002">
    <property type="protein sequence ID" value="PJZ70745.1"/>
    <property type="molecule type" value="Genomic_DNA"/>
</dbReference>
<dbReference type="Pfam" id="PF18935">
    <property type="entry name" value="DUF5683"/>
    <property type="match status" value="1"/>
</dbReference>
<dbReference type="InterPro" id="IPR043738">
    <property type="entry name" value="DUF5683"/>
</dbReference>
<name>A0A2M9ZPU8_9LEPT</name>
<evidence type="ECO:0000313" key="3">
    <source>
        <dbReference type="EMBL" id="PJZ70745.1"/>
    </source>
</evidence>
<evidence type="ECO:0000313" key="4">
    <source>
        <dbReference type="EMBL" id="PJZ73953.1"/>
    </source>
</evidence>
<feature type="region of interest" description="Disordered" evidence="1">
    <location>
        <begin position="93"/>
        <end position="126"/>
    </location>
</feature>
<dbReference type="NCBIfam" id="NF047433">
    <property type="entry name" value="Lepto_7_Nterm"/>
    <property type="match status" value="1"/>
</dbReference>
<reference evidence="5 6" key="1">
    <citation type="submission" date="2017-07" db="EMBL/GenBank/DDBJ databases">
        <title>Leptospira spp. isolated from tropical soils.</title>
        <authorList>
            <person name="Thibeaux R."/>
            <person name="Iraola G."/>
            <person name="Ferres I."/>
            <person name="Bierque E."/>
            <person name="Girault D."/>
            <person name="Soupe-Gilbert M.-E."/>
            <person name="Picardeau M."/>
            <person name="Goarant C."/>
        </authorList>
    </citation>
    <scope>NUCLEOTIDE SEQUENCE [LARGE SCALE GENOMIC DNA]</scope>
    <source>
        <strain evidence="4 6">FH1-B-B1</strain>
        <strain evidence="3 5">FH1-B-C1</strain>
    </source>
</reference>
<comment type="caution">
    <text evidence="4">The sequence shown here is derived from an EMBL/GenBank/DDBJ whole genome shotgun (WGS) entry which is preliminary data.</text>
</comment>
<dbReference type="OrthoDB" id="345956at2"/>
<proteinExistence type="predicted"/>
<sequence>MNRSNLHISWLFAFLLIVLSPIAGVDSATVLMRQGGAVKGKIITQNQSVIVLQTEAGRRSISKNTVLKVLYKEVNEAEEARIRKEEENKLARSKIEAEQREMQQKEEERLAAEEEARRRELAEKKKPPAIDPKKALLRSAILPGWGQWYSERKFQGVLFPALLLAAGYVGYQKFKDYQVSVNLYNNEGNPYTKSAMLGSAVGIPTITPPSFSNPTDAYLYDKYISPIRHKQILAARDFHEYQGALYVIGAIYLVNLLDAYLFAGSAPSVAEASKLEKNTGLELNATPAYVNSSTAQGSGSQTSLEIRYSLGYRFQF</sequence>
<dbReference type="EMBL" id="NPDZ01000003">
    <property type="protein sequence ID" value="PJZ73953.1"/>
    <property type="molecule type" value="Genomic_DNA"/>
</dbReference>